<protein>
    <submittedName>
        <fullName evidence="1">Uncharacterized protein</fullName>
    </submittedName>
</protein>
<dbReference type="AlphaFoldDB" id="A0A0E9UKW5"/>
<evidence type="ECO:0000313" key="1">
    <source>
        <dbReference type="EMBL" id="JAH66437.1"/>
    </source>
</evidence>
<reference evidence="1" key="1">
    <citation type="submission" date="2014-11" db="EMBL/GenBank/DDBJ databases">
        <authorList>
            <person name="Amaro Gonzalez C."/>
        </authorList>
    </citation>
    <scope>NUCLEOTIDE SEQUENCE</scope>
</reference>
<sequence length="20" mass="2331">MDRLKQSLPFTVIQAEHCIT</sequence>
<reference evidence="1" key="2">
    <citation type="journal article" date="2015" name="Fish Shellfish Immunol.">
        <title>Early steps in the European eel (Anguilla anguilla)-Vibrio vulnificus interaction in the gills: Role of the RtxA13 toxin.</title>
        <authorList>
            <person name="Callol A."/>
            <person name="Pajuelo D."/>
            <person name="Ebbesson L."/>
            <person name="Teles M."/>
            <person name="MacKenzie S."/>
            <person name="Amaro C."/>
        </authorList>
    </citation>
    <scope>NUCLEOTIDE SEQUENCE</scope>
</reference>
<dbReference type="EMBL" id="GBXM01042140">
    <property type="protein sequence ID" value="JAH66437.1"/>
    <property type="molecule type" value="Transcribed_RNA"/>
</dbReference>
<name>A0A0E9UKW5_ANGAN</name>
<accession>A0A0E9UKW5</accession>
<proteinExistence type="predicted"/>
<organism evidence="1">
    <name type="scientific">Anguilla anguilla</name>
    <name type="common">European freshwater eel</name>
    <name type="synonym">Muraena anguilla</name>
    <dbReference type="NCBI Taxonomy" id="7936"/>
    <lineage>
        <taxon>Eukaryota</taxon>
        <taxon>Metazoa</taxon>
        <taxon>Chordata</taxon>
        <taxon>Craniata</taxon>
        <taxon>Vertebrata</taxon>
        <taxon>Euteleostomi</taxon>
        <taxon>Actinopterygii</taxon>
        <taxon>Neopterygii</taxon>
        <taxon>Teleostei</taxon>
        <taxon>Anguilliformes</taxon>
        <taxon>Anguillidae</taxon>
        <taxon>Anguilla</taxon>
    </lineage>
</organism>